<comment type="caution">
    <text evidence="2">The sequence shown here is derived from an EMBL/GenBank/DDBJ whole genome shotgun (WGS) entry which is preliminary data.</text>
</comment>
<dbReference type="RefSeq" id="WP_134016682.1">
    <property type="nucleotide sequence ID" value="NZ_SOBH01000004.1"/>
</dbReference>
<dbReference type="InterPro" id="IPR018754">
    <property type="entry name" value="RovC-like_DNA-bd"/>
</dbReference>
<sequence length="228" mass="26240">MPNTNEWGCPSWTDDGGYIGNDTWSETRWRWEFLRRKASVRSTYWLKAYDEWRETVSEAIPERLLFQPKFERLFFDLGPGEAANAGIAPLPNPVYSWGEVWPDETSSRSPLKARSFYHYDVIKTSDDLASLQKLIPIAGIAISFDPNSPIEPQIEGLQEYLESLRHHSVTPLERLHKSKRLLYLRVLDASEQGASYQDIANRLLRHTQKTLGAARDVSAQAKRFRDSV</sequence>
<feature type="domain" description="T6SS Transcription factor RovC-like DNA binding" evidence="1">
    <location>
        <begin position="153"/>
        <end position="209"/>
    </location>
</feature>
<evidence type="ECO:0000313" key="3">
    <source>
        <dbReference type="Proteomes" id="UP000294563"/>
    </source>
</evidence>
<evidence type="ECO:0000313" key="2">
    <source>
        <dbReference type="EMBL" id="TDT73327.1"/>
    </source>
</evidence>
<dbReference type="Pfam" id="PF10074">
    <property type="entry name" value="RovC_DNA-bd"/>
    <property type="match status" value="1"/>
</dbReference>
<keyword evidence="3" id="KW-1185">Reference proteome</keyword>
<gene>
    <name evidence="2" type="ORF">BDE40_3514</name>
</gene>
<reference evidence="2 3" key="1">
    <citation type="submission" date="2019-03" db="EMBL/GenBank/DDBJ databases">
        <title>Genomic Encyclopedia of Archaeal and Bacterial Type Strains, Phase II (KMG-II): from individual species to whole genera.</title>
        <authorList>
            <person name="Goeker M."/>
        </authorList>
    </citation>
    <scope>NUCLEOTIDE SEQUENCE [LARGE SCALE GENOMIC DNA]</scope>
    <source>
        <strain evidence="2 3">DSM 29467</strain>
    </source>
</reference>
<dbReference type="AlphaFoldDB" id="A0A4R7LCS7"/>
<proteinExistence type="predicted"/>
<dbReference type="EMBL" id="SOBH01000004">
    <property type="protein sequence ID" value="TDT73327.1"/>
    <property type="molecule type" value="Genomic_DNA"/>
</dbReference>
<name>A0A4R7LCS7_9RHOB</name>
<accession>A0A4R7LCS7</accession>
<evidence type="ECO:0000259" key="1">
    <source>
        <dbReference type="Pfam" id="PF10074"/>
    </source>
</evidence>
<protein>
    <submittedName>
        <fullName evidence="2">Uncharacterized protein DUF2285</fullName>
    </submittedName>
</protein>
<dbReference type="Proteomes" id="UP000294563">
    <property type="component" value="Unassembled WGS sequence"/>
</dbReference>
<dbReference type="OrthoDB" id="7862520at2"/>
<organism evidence="2 3">
    <name type="scientific">Litoreibacter halocynthiae</name>
    <dbReference type="NCBI Taxonomy" id="1242689"/>
    <lineage>
        <taxon>Bacteria</taxon>
        <taxon>Pseudomonadati</taxon>
        <taxon>Pseudomonadota</taxon>
        <taxon>Alphaproteobacteria</taxon>
        <taxon>Rhodobacterales</taxon>
        <taxon>Roseobacteraceae</taxon>
        <taxon>Litoreibacter</taxon>
    </lineage>
</organism>